<dbReference type="RefSeq" id="WP_074373014.1">
    <property type="nucleotide sequence ID" value="NZ_AP024908.1"/>
</dbReference>
<name>A0A1N6M542_9VIBR</name>
<evidence type="ECO:0008006" key="3">
    <source>
        <dbReference type="Google" id="ProtNLM"/>
    </source>
</evidence>
<dbReference type="EMBL" id="FSSB01000014">
    <property type="protein sequence ID" value="SIO94466.1"/>
    <property type="molecule type" value="Genomic_DNA"/>
</dbReference>
<dbReference type="Proteomes" id="UP000184774">
    <property type="component" value="Unassembled WGS sequence"/>
</dbReference>
<dbReference type="AlphaFoldDB" id="A0A1N6M542"/>
<proteinExistence type="predicted"/>
<protein>
    <recommendedName>
        <fullName evidence="3">CD-NTase associated protein 4-like DNA endonuclease domain-containing protein</fullName>
    </recommendedName>
</protein>
<reference evidence="1 2" key="1">
    <citation type="submission" date="2016-12" db="EMBL/GenBank/DDBJ databases">
        <authorList>
            <person name="Song W.-J."/>
            <person name="Kurnit D.M."/>
        </authorList>
    </citation>
    <scope>NUCLEOTIDE SEQUENCE [LARGE SCALE GENOMIC DNA]</scope>
    <source>
        <strain evidence="1 2">CECT 9026</strain>
    </source>
</reference>
<sequence>MSDDFFEQVAADKSQLGFDYQDLVCLEYLIDMKKGEIVGLEVLDDVHHEKIHGGKALIQVKHSVDDAESVTNRDLDLWKTLYNWSKALEQISGDDIQLIFFTNKKKTMREGFVDQLDKTDIDLFKIENTITLIKNDIDKKESTKNKSAADNPVKKYVDHIYSLTLEQKGTLFSKITFVFSINDIFERLRNKVEHFSIDKNKSLDVVYQLIGVYRKKKYELIKDGNKIKIDFDIFRKEFQFDRIIKLSQDRKIDFSSYHRFKNINNINPRNGVFAKQLEDINIDSDDIIEYAMEYAATSMFIQKIISEGDFSTTEDEAVNEELYSSWRTLHKQNYNGQDISNEQNHKVLARNCLYSLEGTNLVVSNSVLAKPMVIGKGMELSDFRWIGWRKDWEKIYGGTK</sequence>
<evidence type="ECO:0000313" key="2">
    <source>
        <dbReference type="Proteomes" id="UP000184774"/>
    </source>
</evidence>
<accession>A0A1N6M542</accession>
<dbReference type="OrthoDB" id="2786695at2"/>
<evidence type="ECO:0000313" key="1">
    <source>
        <dbReference type="EMBL" id="SIO94466.1"/>
    </source>
</evidence>
<organism evidence="1 2">
    <name type="scientific">Vibrio spartinae</name>
    <dbReference type="NCBI Taxonomy" id="1918945"/>
    <lineage>
        <taxon>Bacteria</taxon>
        <taxon>Pseudomonadati</taxon>
        <taxon>Pseudomonadota</taxon>
        <taxon>Gammaproteobacteria</taxon>
        <taxon>Vibrionales</taxon>
        <taxon>Vibrionaceae</taxon>
        <taxon>Vibrio</taxon>
    </lineage>
</organism>
<gene>
    <name evidence="1" type="ORF">VSP9026_02171</name>
</gene>